<accession>A0AAV1H7J9</accession>
<evidence type="ECO:0000313" key="2">
    <source>
        <dbReference type="EMBL" id="CAJ1080648.1"/>
    </source>
</evidence>
<evidence type="ECO:0000256" key="1">
    <source>
        <dbReference type="SAM" id="MobiDB-lite"/>
    </source>
</evidence>
<feature type="region of interest" description="Disordered" evidence="1">
    <location>
        <begin position="1"/>
        <end position="43"/>
    </location>
</feature>
<dbReference type="AlphaFoldDB" id="A0AAV1H7J9"/>
<dbReference type="Proteomes" id="UP001178508">
    <property type="component" value="Chromosome 19"/>
</dbReference>
<sequence length="89" mass="10504">MEPESRYCACPRLHGQRKRQTETERAVSGKNWQRQRTRQSFGQQSVQNRVFTPVFENSVVTLRSRKRLVIFRHPVLLASKSLSSLSQWM</sequence>
<keyword evidence="3" id="KW-1185">Reference proteome</keyword>
<dbReference type="EMBL" id="OY660882">
    <property type="protein sequence ID" value="CAJ1080648.1"/>
    <property type="molecule type" value="Genomic_DNA"/>
</dbReference>
<protein>
    <submittedName>
        <fullName evidence="2">Uncharacterized protein</fullName>
    </submittedName>
</protein>
<organism evidence="2 3">
    <name type="scientific">Xyrichtys novacula</name>
    <name type="common">Pearly razorfish</name>
    <name type="synonym">Hemipteronotus novacula</name>
    <dbReference type="NCBI Taxonomy" id="13765"/>
    <lineage>
        <taxon>Eukaryota</taxon>
        <taxon>Metazoa</taxon>
        <taxon>Chordata</taxon>
        <taxon>Craniata</taxon>
        <taxon>Vertebrata</taxon>
        <taxon>Euteleostomi</taxon>
        <taxon>Actinopterygii</taxon>
        <taxon>Neopterygii</taxon>
        <taxon>Teleostei</taxon>
        <taxon>Neoteleostei</taxon>
        <taxon>Acanthomorphata</taxon>
        <taxon>Eupercaria</taxon>
        <taxon>Labriformes</taxon>
        <taxon>Labridae</taxon>
        <taxon>Xyrichtys</taxon>
    </lineage>
</organism>
<feature type="compositionally biased region" description="Polar residues" evidence="1">
    <location>
        <begin position="30"/>
        <end position="43"/>
    </location>
</feature>
<reference evidence="2" key="1">
    <citation type="submission" date="2023-08" db="EMBL/GenBank/DDBJ databases">
        <authorList>
            <person name="Alioto T."/>
            <person name="Alioto T."/>
            <person name="Gomez Garrido J."/>
        </authorList>
    </citation>
    <scope>NUCLEOTIDE SEQUENCE</scope>
</reference>
<proteinExistence type="predicted"/>
<name>A0AAV1H7J9_XYRNO</name>
<evidence type="ECO:0000313" key="3">
    <source>
        <dbReference type="Proteomes" id="UP001178508"/>
    </source>
</evidence>
<gene>
    <name evidence="2" type="ORF">XNOV1_A035673</name>
</gene>